<accession>A0A2M9Q225</accession>
<comment type="caution">
    <text evidence="1">The sequence shown here is derived from an EMBL/GenBank/DDBJ whole genome shotgun (WGS) entry which is preliminary data.</text>
</comment>
<proteinExistence type="predicted"/>
<dbReference type="EMBL" id="PHQY01000658">
    <property type="protein sequence ID" value="PJO42130.1"/>
    <property type="molecule type" value="Genomic_DNA"/>
</dbReference>
<dbReference type="Proteomes" id="UP000232101">
    <property type="component" value="Unassembled WGS sequence"/>
</dbReference>
<reference evidence="1 2" key="1">
    <citation type="submission" date="2017-11" db="EMBL/GenBank/DDBJ databases">
        <title>Bacterial isolate from king chilli rhizosphere.</title>
        <authorList>
            <person name="Takhelmayum P."/>
            <person name="Sarangthem I."/>
        </authorList>
    </citation>
    <scope>NUCLEOTIDE SEQUENCE [LARGE SCALE GENOMIC DNA]</scope>
    <source>
        <strain evidence="2">t26</strain>
    </source>
</reference>
<sequence>MSYKCRKNKPVSFNTTDEHDLALLQHAEQINLLTNKSRNFSKYVKKLIEEDMKRGSGSEIRIDRNEPIIHEEESYSIETKEAMNSFI</sequence>
<gene>
    <name evidence="1" type="ORF">CWD94_19275</name>
</gene>
<organism evidence="1 2">
    <name type="scientific">Lysinibacillus xylanilyticus</name>
    <dbReference type="NCBI Taxonomy" id="582475"/>
    <lineage>
        <taxon>Bacteria</taxon>
        <taxon>Bacillati</taxon>
        <taxon>Bacillota</taxon>
        <taxon>Bacilli</taxon>
        <taxon>Bacillales</taxon>
        <taxon>Bacillaceae</taxon>
        <taxon>Lysinibacillus</taxon>
    </lineage>
</organism>
<protein>
    <submittedName>
        <fullName evidence="1">Uncharacterized protein</fullName>
    </submittedName>
</protein>
<evidence type="ECO:0000313" key="1">
    <source>
        <dbReference type="EMBL" id="PJO42130.1"/>
    </source>
</evidence>
<evidence type="ECO:0000313" key="2">
    <source>
        <dbReference type="Proteomes" id="UP000232101"/>
    </source>
</evidence>
<name>A0A2M9Q225_9BACI</name>
<dbReference type="RefSeq" id="WP_100544470.1">
    <property type="nucleotide sequence ID" value="NZ_CP158849.1"/>
</dbReference>
<dbReference type="AlphaFoldDB" id="A0A2M9Q225"/>